<keyword evidence="4" id="KW-1185">Reference proteome</keyword>
<dbReference type="PANTHER" id="PTHR30188:SF3">
    <property type="entry name" value="ABC TRANSPORTER PERMEASE"/>
    <property type="match status" value="1"/>
</dbReference>
<dbReference type="InterPro" id="IPR036513">
    <property type="entry name" value="STAS_dom_sf"/>
</dbReference>
<name>A0ABM7WPX6_9BACT</name>
<dbReference type="InterPro" id="IPR030802">
    <property type="entry name" value="Permease_MalE"/>
</dbReference>
<keyword evidence="3" id="KW-0378">Hydrolase</keyword>
<dbReference type="SUPFAM" id="SSF52091">
    <property type="entry name" value="SpoIIaa-like"/>
    <property type="match status" value="1"/>
</dbReference>
<reference evidence="4" key="1">
    <citation type="journal article" date="2022" name="Int. J. Syst. Evol. Microbiol.">
        <title>Anaeromyxobacter oryzae sp. nov., Anaeromyxobacter diazotrophicus sp. nov. and Anaeromyxobacter paludicola sp. nov., isolated from paddy soils.</title>
        <authorList>
            <person name="Itoh H."/>
            <person name="Xu Z."/>
            <person name="Mise K."/>
            <person name="Masuda Y."/>
            <person name="Ushijima N."/>
            <person name="Hayakawa C."/>
            <person name="Shiratori Y."/>
            <person name="Senoo K."/>
        </authorList>
    </citation>
    <scope>NUCLEOTIDE SEQUENCE [LARGE SCALE GENOMIC DNA]</scope>
    <source>
        <strain evidence="4">Red232</strain>
    </source>
</reference>
<dbReference type="PROSITE" id="PS50801">
    <property type="entry name" value="STAS"/>
    <property type="match status" value="1"/>
</dbReference>
<dbReference type="PANTHER" id="PTHR30188">
    <property type="entry name" value="ABC TRANSPORTER PERMEASE PROTEIN-RELATED"/>
    <property type="match status" value="1"/>
</dbReference>
<dbReference type="Gene3D" id="3.30.750.24">
    <property type="entry name" value="STAS domain"/>
    <property type="match status" value="1"/>
</dbReference>
<feature type="transmembrane region" description="Helical" evidence="1">
    <location>
        <begin position="315"/>
        <end position="334"/>
    </location>
</feature>
<protein>
    <submittedName>
        <fullName evidence="3">Glycoprotein endopeptidase metalloprotease</fullName>
    </submittedName>
</protein>
<evidence type="ECO:0000256" key="1">
    <source>
        <dbReference type="SAM" id="Phobius"/>
    </source>
</evidence>
<keyword evidence="3" id="KW-0645">Protease</keyword>
<proteinExistence type="predicted"/>
<dbReference type="Pfam" id="PF02405">
    <property type="entry name" value="MlaE"/>
    <property type="match status" value="1"/>
</dbReference>
<keyword evidence="1" id="KW-0472">Membrane</keyword>
<dbReference type="Pfam" id="PF01740">
    <property type="entry name" value="STAS"/>
    <property type="match status" value="1"/>
</dbReference>
<feature type="transmembrane region" description="Helical" evidence="1">
    <location>
        <begin position="354"/>
        <end position="376"/>
    </location>
</feature>
<keyword evidence="1" id="KW-0812">Transmembrane</keyword>
<evidence type="ECO:0000313" key="4">
    <source>
        <dbReference type="Proteomes" id="UP001162891"/>
    </source>
</evidence>
<organism evidence="3 4">
    <name type="scientific">Anaeromyxobacter oryzae</name>
    <dbReference type="NCBI Taxonomy" id="2918170"/>
    <lineage>
        <taxon>Bacteria</taxon>
        <taxon>Pseudomonadati</taxon>
        <taxon>Myxococcota</taxon>
        <taxon>Myxococcia</taxon>
        <taxon>Myxococcales</taxon>
        <taxon>Cystobacterineae</taxon>
        <taxon>Anaeromyxobacteraceae</taxon>
        <taxon>Anaeromyxobacter</taxon>
    </lineage>
</organism>
<dbReference type="EMBL" id="AP025591">
    <property type="protein sequence ID" value="BDG01523.1"/>
    <property type="molecule type" value="Genomic_DNA"/>
</dbReference>
<evidence type="ECO:0000259" key="2">
    <source>
        <dbReference type="PROSITE" id="PS50801"/>
    </source>
</evidence>
<keyword evidence="3" id="KW-0482">Metalloprotease</keyword>
<sequence>MPPTPSQPSVRLTEGPGGSAVLALFGPLDVWTAPRVRRDVAQCLADARIASLDVDVTGLGRGDMSGMAILYELTEGRFTPGVTARLVGLRPELAKILAPFCPEEPPSSDEGRPRPLGTLEAIGSWTIDLLHHAREHVAFLGAVAQAFAATPSRPRTMRWSEVSRVFDRAGVDAVPIVSLISFLTGLIIAFEAAQTLATLGAQIYVANTIGLVMVRELGPIMTAVVLAGRSGSAFAAELGTMKVNEELDALETMGLDPVRFLVIQRVLAGTLLTPLLTAYAMAVGVLGGATVMLAIGFHPALIWQQLVAALRVSDVVVGLSKGLVFGVAVATIGCQRGMETGEGPSAVGVSTTRAVVAGILSVVLIDSLFTALTYLAKV</sequence>
<accession>A0ABM7WPX6</accession>
<feature type="transmembrane region" description="Helical" evidence="1">
    <location>
        <begin position="165"/>
        <end position="190"/>
    </location>
</feature>
<keyword evidence="1" id="KW-1133">Transmembrane helix</keyword>
<gene>
    <name evidence="3" type="ORF">AMOR_05190</name>
</gene>
<dbReference type="Proteomes" id="UP001162891">
    <property type="component" value="Chromosome"/>
</dbReference>
<dbReference type="InterPro" id="IPR002645">
    <property type="entry name" value="STAS_dom"/>
</dbReference>
<feature type="transmembrane region" description="Helical" evidence="1">
    <location>
        <begin position="196"/>
        <end position="214"/>
    </location>
</feature>
<feature type="domain" description="STAS" evidence="2">
    <location>
        <begin position="18"/>
        <end position="97"/>
    </location>
</feature>
<feature type="transmembrane region" description="Helical" evidence="1">
    <location>
        <begin position="266"/>
        <end position="295"/>
    </location>
</feature>
<dbReference type="GO" id="GO:0008237">
    <property type="term" value="F:metallopeptidase activity"/>
    <property type="evidence" value="ECO:0007669"/>
    <property type="project" value="UniProtKB-KW"/>
</dbReference>
<evidence type="ECO:0000313" key="3">
    <source>
        <dbReference type="EMBL" id="BDG01523.1"/>
    </source>
</evidence>